<dbReference type="InterPro" id="IPR002563">
    <property type="entry name" value="Flavin_Rdtase-like_dom"/>
</dbReference>
<keyword evidence="3" id="KW-0288">FMN</keyword>
<comment type="cofactor">
    <cofactor evidence="1">
        <name>FMN</name>
        <dbReference type="ChEBI" id="CHEBI:58210"/>
    </cofactor>
</comment>
<evidence type="ECO:0000256" key="4">
    <source>
        <dbReference type="ARBA" id="ARBA00038054"/>
    </source>
</evidence>
<name>A0A133U6Y4_9EURY</name>
<evidence type="ECO:0000259" key="5">
    <source>
        <dbReference type="SMART" id="SM00903"/>
    </source>
</evidence>
<reference evidence="6 7" key="1">
    <citation type="journal article" date="2016" name="Sci. Rep.">
        <title>Metabolic traits of an uncultured archaeal lineage -MSBL1- from brine pools of the Red Sea.</title>
        <authorList>
            <person name="Mwirichia R."/>
            <person name="Alam I."/>
            <person name="Rashid M."/>
            <person name="Vinu M."/>
            <person name="Ba-Alawi W."/>
            <person name="Anthony Kamau A."/>
            <person name="Kamanda Ngugi D."/>
            <person name="Goker M."/>
            <person name="Klenk H.P."/>
            <person name="Bajic V."/>
            <person name="Stingl U."/>
        </authorList>
    </citation>
    <scope>NUCLEOTIDE SEQUENCE [LARGE SCALE GENOMIC DNA]</scope>
    <source>
        <strain evidence="6">SCGC-AAA259D14</strain>
    </source>
</reference>
<feature type="domain" description="Flavin reductase like" evidence="5">
    <location>
        <begin position="11"/>
        <end position="153"/>
    </location>
</feature>
<evidence type="ECO:0000256" key="2">
    <source>
        <dbReference type="ARBA" id="ARBA00022630"/>
    </source>
</evidence>
<keyword evidence="2" id="KW-0285">Flavoprotein</keyword>
<accession>A0A133U6Y4</accession>
<evidence type="ECO:0000256" key="1">
    <source>
        <dbReference type="ARBA" id="ARBA00001917"/>
    </source>
</evidence>
<proteinExistence type="inferred from homology"/>
<dbReference type="PANTHER" id="PTHR33798">
    <property type="entry name" value="FLAVOPROTEIN OXYGENASE"/>
    <property type="match status" value="1"/>
</dbReference>
<dbReference type="SUPFAM" id="SSF50475">
    <property type="entry name" value="FMN-binding split barrel"/>
    <property type="match status" value="1"/>
</dbReference>
<evidence type="ECO:0000313" key="6">
    <source>
        <dbReference type="EMBL" id="KXA89928.1"/>
    </source>
</evidence>
<sequence length="182" mass="20004">MQIKNKDYYKMIAPRPTVCVSTIDGEGNSNLAPYSFATPISFSPPFFAVSVGGGKDTILNARETEDFVVTPLTKKWMEKGVRSEISLPRGDSEFEKVGLTQSSSEVVKSPSVGEAPVNIECKYWDDFEVGDHFVLVGEVVHISAKDDAVKNGRINLENLGTVGHVTGEEFCISEEIVKIERE</sequence>
<dbReference type="GO" id="GO:0010181">
    <property type="term" value="F:FMN binding"/>
    <property type="evidence" value="ECO:0007669"/>
    <property type="project" value="InterPro"/>
</dbReference>
<dbReference type="AlphaFoldDB" id="A0A133U6Y4"/>
<comment type="caution">
    <text evidence="6">The sequence shown here is derived from an EMBL/GenBank/DDBJ whole genome shotgun (WGS) entry which is preliminary data.</text>
</comment>
<evidence type="ECO:0000313" key="7">
    <source>
        <dbReference type="Proteomes" id="UP000070589"/>
    </source>
</evidence>
<dbReference type="SMART" id="SM00903">
    <property type="entry name" value="Flavin_Reduct"/>
    <property type="match status" value="1"/>
</dbReference>
<evidence type="ECO:0000256" key="3">
    <source>
        <dbReference type="ARBA" id="ARBA00022643"/>
    </source>
</evidence>
<dbReference type="Pfam" id="PF01613">
    <property type="entry name" value="Flavin_Reduct"/>
    <property type="match status" value="1"/>
</dbReference>
<comment type="similarity">
    <text evidence="4">Belongs to the flavoredoxin family.</text>
</comment>
<dbReference type="PANTHER" id="PTHR33798:SF5">
    <property type="entry name" value="FLAVIN REDUCTASE LIKE DOMAIN-CONTAINING PROTEIN"/>
    <property type="match status" value="1"/>
</dbReference>
<gene>
    <name evidence="6" type="ORF">AKJ62_02085</name>
</gene>
<dbReference type="Proteomes" id="UP000070589">
    <property type="component" value="Unassembled WGS sequence"/>
</dbReference>
<dbReference type="Gene3D" id="2.30.110.10">
    <property type="entry name" value="Electron Transport, Fmn-binding Protein, Chain A"/>
    <property type="match status" value="1"/>
</dbReference>
<dbReference type="InterPro" id="IPR012349">
    <property type="entry name" value="Split_barrel_FMN-bd"/>
</dbReference>
<dbReference type="EMBL" id="LHXL01000018">
    <property type="protein sequence ID" value="KXA89928.1"/>
    <property type="molecule type" value="Genomic_DNA"/>
</dbReference>
<protein>
    <recommendedName>
        <fullName evidence="5">Flavin reductase like domain-containing protein</fullName>
    </recommendedName>
</protein>
<keyword evidence="7" id="KW-1185">Reference proteome</keyword>
<organism evidence="6 7">
    <name type="scientific">candidate division MSBL1 archaeon SCGC-AAA259D14</name>
    <dbReference type="NCBI Taxonomy" id="1698261"/>
    <lineage>
        <taxon>Archaea</taxon>
        <taxon>Methanobacteriati</taxon>
        <taxon>Methanobacteriota</taxon>
        <taxon>candidate division MSBL1</taxon>
    </lineage>
</organism>